<protein>
    <submittedName>
        <fullName evidence="1">Uncharacterized protein</fullName>
    </submittedName>
</protein>
<proteinExistence type="predicted"/>
<organism evidence="1 2">
    <name type="scientific">Pyronema omphalodes (strain CBS 100304)</name>
    <name type="common">Pyronema confluens</name>
    <dbReference type="NCBI Taxonomy" id="1076935"/>
    <lineage>
        <taxon>Eukaryota</taxon>
        <taxon>Fungi</taxon>
        <taxon>Dikarya</taxon>
        <taxon>Ascomycota</taxon>
        <taxon>Pezizomycotina</taxon>
        <taxon>Pezizomycetes</taxon>
        <taxon>Pezizales</taxon>
        <taxon>Pyronemataceae</taxon>
        <taxon>Pyronema</taxon>
    </lineage>
</organism>
<dbReference type="EMBL" id="HF935546">
    <property type="protein sequence ID" value="CCX31162.1"/>
    <property type="molecule type" value="Genomic_DNA"/>
</dbReference>
<gene>
    <name evidence="1" type="ORF">PCON_10116</name>
</gene>
<reference evidence="1 2" key="1">
    <citation type="journal article" date="2013" name="PLoS Genet.">
        <title>The genome and development-dependent transcriptomes of Pyronema confluens: a window into fungal evolution.</title>
        <authorList>
            <person name="Traeger S."/>
            <person name="Altegoer F."/>
            <person name="Freitag M."/>
            <person name="Gabaldon T."/>
            <person name="Kempken F."/>
            <person name="Kumar A."/>
            <person name="Marcet-Houben M."/>
            <person name="Poggeler S."/>
            <person name="Stajich J.E."/>
            <person name="Nowrousian M."/>
        </authorList>
    </citation>
    <scope>NUCLEOTIDE SEQUENCE [LARGE SCALE GENOMIC DNA]</scope>
    <source>
        <strain evidence="2">CBS 100304</strain>
        <tissue evidence="1">Vegetative mycelium</tissue>
    </source>
</reference>
<dbReference type="Proteomes" id="UP000018144">
    <property type="component" value="Unassembled WGS sequence"/>
</dbReference>
<evidence type="ECO:0000313" key="2">
    <source>
        <dbReference type="Proteomes" id="UP000018144"/>
    </source>
</evidence>
<name>U4LI04_PYROM</name>
<sequence length="51" mass="5805">MFSRTFSACLKTLPAYQCGTTSDTAEFTLHPRQVLTNYLREASYGIMLCEH</sequence>
<accession>U4LI04</accession>
<dbReference type="AlphaFoldDB" id="U4LI04"/>
<evidence type="ECO:0000313" key="1">
    <source>
        <dbReference type="EMBL" id="CCX31162.1"/>
    </source>
</evidence>
<keyword evidence="2" id="KW-1185">Reference proteome</keyword>